<dbReference type="STRING" id="1122247.GCA_000379865_03376"/>
<dbReference type="InterPro" id="IPR050204">
    <property type="entry name" value="AraC_XylS_family_regulators"/>
</dbReference>
<protein>
    <submittedName>
        <fullName evidence="4">Bacterial regulatory helix-turn-helix s, AraC family protein</fullName>
    </submittedName>
</protein>
<evidence type="ECO:0000313" key="5">
    <source>
        <dbReference type="Proteomes" id="UP000006265"/>
    </source>
</evidence>
<dbReference type="Pfam" id="PF12833">
    <property type="entry name" value="HTH_18"/>
    <property type="match status" value="1"/>
</dbReference>
<organism evidence="4 5">
    <name type="scientific">Mycolicibacterium hassiacum (strain DSM 44199 / CIP 105218 / JCM 12690 / 3849)</name>
    <name type="common">Mycobacterium hassiacum</name>
    <dbReference type="NCBI Taxonomy" id="1122247"/>
    <lineage>
        <taxon>Bacteria</taxon>
        <taxon>Bacillati</taxon>
        <taxon>Actinomycetota</taxon>
        <taxon>Actinomycetes</taxon>
        <taxon>Mycobacteriales</taxon>
        <taxon>Mycobacteriaceae</taxon>
        <taxon>Mycolicibacterium</taxon>
    </lineage>
</organism>
<keyword evidence="5" id="KW-1185">Reference proteome</keyword>
<evidence type="ECO:0000256" key="3">
    <source>
        <dbReference type="ARBA" id="ARBA00023163"/>
    </source>
</evidence>
<dbReference type="Gene3D" id="1.10.10.60">
    <property type="entry name" value="Homeodomain-like"/>
    <property type="match status" value="1"/>
</dbReference>
<dbReference type="AlphaFoldDB" id="K5BHQ0"/>
<dbReference type="OrthoDB" id="2559672at2"/>
<dbReference type="PROSITE" id="PS01124">
    <property type="entry name" value="HTH_ARAC_FAMILY_2"/>
    <property type="match status" value="1"/>
</dbReference>
<dbReference type="PATRIC" id="fig|1122247.3.peg.896"/>
<keyword evidence="3" id="KW-0804">Transcription</keyword>
<dbReference type="Proteomes" id="UP000006265">
    <property type="component" value="Unassembled WGS sequence"/>
</dbReference>
<dbReference type="EMBL" id="AMRA01000024">
    <property type="protein sequence ID" value="EKF25056.1"/>
    <property type="molecule type" value="Genomic_DNA"/>
</dbReference>
<keyword evidence="2" id="KW-0238">DNA-binding</keyword>
<gene>
    <name evidence="4" type="ORF">C731_0932</name>
</gene>
<sequence length="288" mass="30979">MRTLCRVRDPVRIEIGGRPAAPLRPFVAGYTGFDLCGYRPGVHLGVPARTLTAVLTFGDPLDVEVPAALTGPSGCYPSMVSGLMTQAISIRHSGRQRGVKLSLTPLGARVLFGVHAATLANTVASLADVLAGLWPQLADRLAEATTWPQRFGVLDDVLARAAARTLRSDTRLLEVRPEVAATWNRLLASGGRERVGDIAGDLGWSRRHLSARFREEFGLTPRTLARILRFEHAVRLVSAAGVAAWAEVSAAAGYADQAHLVRDWKDFTGRTPTAWIAGDVLVDGHRPA</sequence>
<keyword evidence="1" id="KW-0805">Transcription regulation</keyword>
<accession>K5BHQ0</accession>
<evidence type="ECO:0000256" key="2">
    <source>
        <dbReference type="ARBA" id="ARBA00023125"/>
    </source>
</evidence>
<dbReference type="GO" id="GO:0003700">
    <property type="term" value="F:DNA-binding transcription factor activity"/>
    <property type="evidence" value="ECO:0007669"/>
    <property type="project" value="InterPro"/>
</dbReference>
<dbReference type="SMART" id="SM00342">
    <property type="entry name" value="HTH_ARAC"/>
    <property type="match status" value="1"/>
</dbReference>
<evidence type="ECO:0000256" key="1">
    <source>
        <dbReference type="ARBA" id="ARBA00023015"/>
    </source>
</evidence>
<proteinExistence type="predicted"/>
<dbReference type="PANTHER" id="PTHR46796">
    <property type="entry name" value="HTH-TYPE TRANSCRIPTIONAL ACTIVATOR RHAS-RELATED"/>
    <property type="match status" value="1"/>
</dbReference>
<dbReference type="eggNOG" id="COG2207">
    <property type="taxonomic scope" value="Bacteria"/>
</dbReference>
<dbReference type="GO" id="GO:0043565">
    <property type="term" value="F:sequence-specific DNA binding"/>
    <property type="evidence" value="ECO:0007669"/>
    <property type="project" value="InterPro"/>
</dbReference>
<reference evidence="4 5" key="1">
    <citation type="journal article" date="2012" name="J. Bacteriol.">
        <title>Genome sequence of Mycobacterium hassiacum DSM 44199, a rare source of heat-stable mycobacterial proteins.</title>
        <authorList>
            <person name="Tiago I."/>
            <person name="Maranha A."/>
            <person name="Mendes V."/>
            <person name="Alarico S."/>
            <person name="Moynihan P.J."/>
            <person name="Clarke A.J."/>
            <person name="Macedo-Ribeiro S."/>
            <person name="Pereira P.J."/>
            <person name="Empadinhas N."/>
        </authorList>
    </citation>
    <scope>NUCLEOTIDE SEQUENCE [LARGE SCALE GENOMIC DNA]</scope>
    <source>
        <strain evidence="5">DSM 44199 / CIP 105218 / JCM 12690 / 3849</strain>
    </source>
</reference>
<dbReference type="InterPro" id="IPR018060">
    <property type="entry name" value="HTH_AraC"/>
</dbReference>
<dbReference type="PANTHER" id="PTHR46796:SF15">
    <property type="entry name" value="BLL1074 PROTEIN"/>
    <property type="match status" value="1"/>
</dbReference>
<evidence type="ECO:0000313" key="4">
    <source>
        <dbReference type="EMBL" id="EKF25056.1"/>
    </source>
</evidence>
<name>K5BHQ0_MYCHD</name>
<comment type="caution">
    <text evidence="4">The sequence shown here is derived from an EMBL/GenBank/DDBJ whole genome shotgun (WGS) entry which is preliminary data.</text>
</comment>